<feature type="compositionally biased region" description="Basic and acidic residues" evidence="1">
    <location>
        <begin position="77"/>
        <end position="100"/>
    </location>
</feature>
<gene>
    <name evidence="3" type="ORF">JMJ55_26925</name>
</gene>
<feature type="domain" description="DNA/RNA non-specific endonuclease/pyrophosphatase/phosphodiesterase" evidence="2">
    <location>
        <begin position="34"/>
        <end position="106"/>
    </location>
</feature>
<keyword evidence="3" id="KW-0255">Endonuclease</keyword>
<proteinExistence type="predicted"/>
<keyword evidence="3" id="KW-0540">Nuclease</keyword>
<protein>
    <submittedName>
        <fullName evidence="3">DNA/RNA non-specific endonuclease</fullName>
    </submittedName>
</protein>
<evidence type="ECO:0000259" key="2">
    <source>
        <dbReference type="Pfam" id="PF01223"/>
    </source>
</evidence>
<keyword evidence="4" id="KW-1185">Reference proteome</keyword>
<reference evidence="3 4" key="1">
    <citation type="submission" date="2021-01" db="EMBL/GenBank/DDBJ databases">
        <title>Belnapia mucosa sp. nov. and Belnapia arida sp. nov., isolated from the Tabernas Desert (Almeria, Spain).</title>
        <authorList>
            <person name="Molina-Menor E."/>
            <person name="Vidal-Verdu A."/>
            <person name="Calonge A."/>
            <person name="Satari L."/>
            <person name="Pereto Magraner J."/>
            <person name="Porcar Miralles M."/>
        </authorList>
    </citation>
    <scope>NUCLEOTIDE SEQUENCE [LARGE SCALE GENOMIC DNA]</scope>
    <source>
        <strain evidence="3 4">T6</strain>
    </source>
</reference>
<organism evidence="3 4">
    <name type="scientific">Belnapia mucosa</name>
    <dbReference type="NCBI Taxonomy" id="2804532"/>
    <lineage>
        <taxon>Bacteria</taxon>
        <taxon>Pseudomonadati</taxon>
        <taxon>Pseudomonadota</taxon>
        <taxon>Alphaproteobacteria</taxon>
        <taxon>Acetobacterales</taxon>
        <taxon>Roseomonadaceae</taxon>
        <taxon>Belnapia</taxon>
    </lineage>
</organism>
<evidence type="ECO:0000313" key="4">
    <source>
        <dbReference type="Proteomes" id="UP000606490"/>
    </source>
</evidence>
<dbReference type="Pfam" id="PF01223">
    <property type="entry name" value="Endonuclease_NS"/>
    <property type="match status" value="1"/>
</dbReference>
<dbReference type="InterPro" id="IPR001604">
    <property type="entry name" value="Endo_G_ENPP1-like_dom"/>
</dbReference>
<dbReference type="InterPro" id="IPR044925">
    <property type="entry name" value="His-Me_finger_sf"/>
</dbReference>
<dbReference type="Gene3D" id="3.40.570.10">
    <property type="entry name" value="Extracellular Endonuclease, subunit A"/>
    <property type="match status" value="1"/>
</dbReference>
<dbReference type="PROSITE" id="PS51257">
    <property type="entry name" value="PROKAR_LIPOPROTEIN"/>
    <property type="match status" value="1"/>
</dbReference>
<dbReference type="SUPFAM" id="SSF54060">
    <property type="entry name" value="His-Me finger endonucleases"/>
    <property type="match status" value="1"/>
</dbReference>
<accession>A0ABS1VBE2</accession>
<dbReference type="RefSeq" id="WP_202828704.1">
    <property type="nucleotide sequence ID" value="NZ_JAEUXJ010000023.1"/>
</dbReference>
<evidence type="ECO:0000313" key="3">
    <source>
        <dbReference type="EMBL" id="MBL6458968.1"/>
    </source>
</evidence>
<dbReference type="Proteomes" id="UP000606490">
    <property type="component" value="Unassembled WGS sequence"/>
</dbReference>
<name>A0ABS1VBE2_9PROT</name>
<comment type="caution">
    <text evidence="3">The sequence shown here is derived from an EMBL/GenBank/DDBJ whole genome shotgun (WGS) entry which is preliminary data.</text>
</comment>
<dbReference type="GO" id="GO:0004519">
    <property type="term" value="F:endonuclease activity"/>
    <property type="evidence" value="ECO:0007669"/>
    <property type="project" value="UniProtKB-KW"/>
</dbReference>
<dbReference type="InterPro" id="IPR044929">
    <property type="entry name" value="DNA/RNA_non-sp_Endonuclease_sf"/>
</dbReference>
<feature type="region of interest" description="Disordered" evidence="1">
    <location>
        <begin position="77"/>
        <end position="108"/>
    </location>
</feature>
<evidence type="ECO:0000256" key="1">
    <source>
        <dbReference type="SAM" id="MobiDB-lite"/>
    </source>
</evidence>
<sequence>MLTAARMAGTVPGAAYGAASACPEHHPGGAAPDIMRPQLAAETRELCFQECSVSYSGISRTPLAAAEHLTRERIQDARGLQRENTFHEEERLPPGERARLGDYAPLGL</sequence>
<keyword evidence="3" id="KW-0378">Hydrolase</keyword>
<dbReference type="EMBL" id="JAEUXJ010000023">
    <property type="protein sequence ID" value="MBL6458968.1"/>
    <property type="molecule type" value="Genomic_DNA"/>
</dbReference>